<dbReference type="AlphaFoldDB" id="A0A0E0RD90"/>
<organism evidence="2 3">
    <name type="scientific">Oryza rufipogon</name>
    <name type="common">Brownbeard rice</name>
    <name type="synonym">Asian wild rice</name>
    <dbReference type="NCBI Taxonomy" id="4529"/>
    <lineage>
        <taxon>Eukaryota</taxon>
        <taxon>Viridiplantae</taxon>
        <taxon>Streptophyta</taxon>
        <taxon>Embryophyta</taxon>
        <taxon>Tracheophyta</taxon>
        <taxon>Spermatophyta</taxon>
        <taxon>Magnoliopsida</taxon>
        <taxon>Liliopsida</taxon>
        <taxon>Poales</taxon>
        <taxon>Poaceae</taxon>
        <taxon>BOP clade</taxon>
        <taxon>Oryzoideae</taxon>
        <taxon>Oryzeae</taxon>
        <taxon>Oryzinae</taxon>
        <taxon>Oryza</taxon>
    </lineage>
</organism>
<evidence type="ECO:0000313" key="3">
    <source>
        <dbReference type="Proteomes" id="UP000008022"/>
    </source>
</evidence>
<keyword evidence="3" id="KW-1185">Reference proteome</keyword>
<evidence type="ECO:0000256" key="1">
    <source>
        <dbReference type="SAM" id="MobiDB-lite"/>
    </source>
</evidence>
<sequence>MPCCADNSLYLTIRYMYIWNLEPLCLFLVAKWTAPSYLHTHSETNIDSFRQHYTGAEERAAMPIRSQKRARRRRAMPLRRHGREPPVARVEIEALSKSTSTTLSSSFPVR</sequence>
<evidence type="ECO:0000313" key="2">
    <source>
        <dbReference type="EnsemblPlants" id="ORUFI12G01950.1"/>
    </source>
</evidence>
<dbReference type="EnsemblPlants" id="ORUFI12G01950.1">
    <property type="protein sequence ID" value="ORUFI12G01950.1"/>
    <property type="gene ID" value="ORUFI12G01950"/>
</dbReference>
<proteinExistence type="predicted"/>
<name>A0A0E0RD90_ORYRU</name>
<reference evidence="3" key="1">
    <citation type="submission" date="2013-06" db="EMBL/GenBank/DDBJ databases">
        <authorList>
            <person name="Zhao Q."/>
        </authorList>
    </citation>
    <scope>NUCLEOTIDE SEQUENCE</scope>
    <source>
        <strain evidence="3">cv. W1943</strain>
    </source>
</reference>
<reference evidence="2" key="2">
    <citation type="submission" date="2015-06" db="UniProtKB">
        <authorList>
            <consortium name="EnsemblPlants"/>
        </authorList>
    </citation>
    <scope>IDENTIFICATION</scope>
</reference>
<dbReference type="Gramene" id="ORUFI12G01950.1">
    <property type="protein sequence ID" value="ORUFI12G01950.1"/>
    <property type="gene ID" value="ORUFI12G01950"/>
</dbReference>
<dbReference type="Proteomes" id="UP000008022">
    <property type="component" value="Unassembled WGS sequence"/>
</dbReference>
<dbReference type="HOGENOM" id="CLU_2175144_0_0_1"/>
<feature type="compositionally biased region" description="Basic residues" evidence="1">
    <location>
        <begin position="66"/>
        <end position="82"/>
    </location>
</feature>
<protein>
    <submittedName>
        <fullName evidence="2">Uncharacterized protein</fullName>
    </submittedName>
</protein>
<accession>A0A0E0RD90</accession>
<feature type="region of interest" description="Disordered" evidence="1">
    <location>
        <begin position="60"/>
        <end position="84"/>
    </location>
</feature>